<feature type="transmembrane region" description="Helical" evidence="1">
    <location>
        <begin position="56"/>
        <end position="81"/>
    </location>
</feature>
<dbReference type="AlphaFoldDB" id="W6NDW5"/>
<dbReference type="EMBL" id="CAVP010059003">
    <property type="protein sequence ID" value="CDL95421.1"/>
    <property type="molecule type" value="Genomic_DNA"/>
</dbReference>
<organism evidence="2">
    <name type="scientific">Haemonchus contortus</name>
    <name type="common">Barber pole worm</name>
    <dbReference type="NCBI Taxonomy" id="6289"/>
    <lineage>
        <taxon>Eukaryota</taxon>
        <taxon>Metazoa</taxon>
        <taxon>Ecdysozoa</taxon>
        <taxon>Nematoda</taxon>
        <taxon>Chromadorea</taxon>
        <taxon>Rhabditida</taxon>
        <taxon>Rhabditina</taxon>
        <taxon>Rhabditomorpha</taxon>
        <taxon>Strongyloidea</taxon>
        <taxon>Trichostrongylidae</taxon>
        <taxon>Haemonchus</taxon>
    </lineage>
</organism>
<evidence type="ECO:0000256" key="1">
    <source>
        <dbReference type="SAM" id="Phobius"/>
    </source>
</evidence>
<proteinExistence type="predicted"/>
<accession>W6NDW5</accession>
<gene>
    <name evidence="2" type="ORF">HCOI_01470900</name>
</gene>
<reference evidence="2" key="1">
    <citation type="submission" date="2013-03" db="EMBL/GenBank/DDBJ databases">
        <authorList>
            <person name="Aslett M."/>
        </authorList>
    </citation>
    <scope>NUCLEOTIDE SEQUENCE [LARGE SCALE GENOMIC DNA]</scope>
    <source>
        <strain evidence="2">ISE/inbred ISE</strain>
    </source>
</reference>
<protein>
    <submittedName>
        <fullName evidence="2">Uncharacterized protein</fullName>
    </submittedName>
</protein>
<keyword evidence="1" id="KW-0472">Membrane</keyword>
<comment type="caution">
    <text evidence="2">The sequence shown here is derived from an EMBL/GenBank/DDBJ whole genome shotgun (WGS) entry which is preliminary data.</text>
</comment>
<reference evidence="2" key="2">
    <citation type="submission" date="2013-05" db="EMBL/GenBank/DDBJ databases">
        <title>The genome and transcriptome of Haemonchus contortus: a key model parasite for drug and vaccine discovery.</title>
        <authorList>
            <person name="Laing R."/>
            <person name="Kikuchi T."/>
            <person name="Martinelli A."/>
            <person name="Tsai I.J."/>
            <person name="Beech R.N."/>
            <person name="Redman E."/>
            <person name="Holroyd N."/>
            <person name="Bartley D.J."/>
            <person name="Beasley H."/>
            <person name="Britton C."/>
            <person name="Curran D."/>
            <person name="Devaney E."/>
            <person name="Gilabert A."/>
            <person name="Jackson F."/>
            <person name="Hunt M."/>
            <person name="Johnston S."/>
            <person name="Kryukov I."/>
            <person name="Li K."/>
            <person name="Morrison A.A."/>
            <person name="Reid A.J."/>
            <person name="Sargison N."/>
            <person name="Saunders G."/>
            <person name="Wasmuth J.D."/>
            <person name="Wolstenholme A."/>
            <person name="Berriman M."/>
            <person name="Gilleard J.S."/>
            <person name="Cotton J.A."/>
        </authorList>
    </citation>
    <scope>NUCLEOTIDE SEQUENCE [LARGE SCALE GENOMIC DNA]</scope>
    <source>
        <strain evidence="2">ISE/inbred ISE</strain>
    </source>
</reference>
<feature type="transmembrane region" description="Helical" evidence="1">
    <location>
        <begin position="27"/>
        <end position="49"/>
    </location>
</feature>
<name>W6NDW5_HAECO</name>
<keyword evidence="1" id="KW-1133">Transmembrane helix</keyword>
<feature type="transmembrane region" description="Helical" evidence="1">
    <location>
        <begin position="87"/>
        <end position="111"/>
    </location>
</feature>
<evidence type="ECO:0000313" key="2">
    <source>
        <dbReference type="EMBL" id="CDL95421.1"/>
    </source>
</evidence>
<sequence length="129" mass="14269">MIDASSGFYKPTFKKAKTILHLCYVRYFPLNITMVVIFTLALGFLLMILATMVPAYTLLLALLAVTLTCGVIVVCASYSSFDITSKFFILFSASLVVLLYGVAVTITDVFIPIKEEATGINFQYKSRNV</sequence>
<keyword evidence="1" id="KW-0812">Transmembrane</keyword>